<keyword evidence="1" id="KW-0812">Transmembrane</keyword>
<name>E9FX79_DAPPU</name>
<dbReference type="STRING" id="6669.E9FX79"/>
<feature type="transmembrane region" description="Helical" evidence="1">
    <location>
        <begin position="37"/>
        <end position="56"/>
    </location>
</feature>
<dbReference type="PhylomeDB" id="E9FX79"/>
<reference evidence="2 3" key="1">
    <citation type="journal article" date="2011" name="Science">
        <title>The ecoresponsive genome of Daphnia pulex.</title>
        <authorList>
            <person name="Colbourne J.K."/>
            <person name="Pfrender M.E."/>
            <person name="Gilbert D."/>
            <person name="Thomas W.K."/>
            <person name="Tucker A."/>
            <person name="Oakley T.H."/>
            <person name="Tokishita S."/>
            <person name="Aerts A."/>
            <person name="Arnold G.J."/>
            <person name="Basu M.K."/>
            <person name="Bauer D.J."/>
            <person name="Caceres C.E."/>
            <person name="Carmel L."/>
            <person name="Casola C."/>
            <person name="Choi J.H."/>
            <person name="Detter J.C."/>
            <person name="Dong Q."/>
            <person name="Dusheyko S."/>
            <person name="Eads B.D."/>
            <person name="Frohlich T."/>
            <person name="Geiler-Samerotte K.A."/>
            <person name="Gerlach D."/>
            <person name="Hatcher P."/>
            <person name="Jogdeo S."/>
            <person name="Krijgsveld J."/>
            <person name="Kriventseva E.V."/>
            <person name="Kultz D."/>
            <person name="Laforsch C."/>
            <person name="Lindquist E."/>
            <person name="Lopez J."/>
            <person name="Manak J.R."/>
            <person name="Muller J."/>
            <person name="Pangilinan J."/>
            <person name="Patwardhan R.P."/>
            <person name="Pitluck S."/>
            <person name="Pritham E.J."/>
            <person name="Rechtsteiner A."/>
            <person name="Rho M."/>
            <person name="Rogozin I.B."/>
            <person name="Sakarya O."/>
            <person name="Salamov A."/>
            <person name="Schaack S."/>
            <person name="Shapiro H."/>
            <person name="Shiga Y."/>
            <person name="Skalitzky C."/>
            <person name="Smith Z."/>
            <person name="Souvorov A."/>
            <person name="Sung W."/>
            <person name="Tang Z."/>
            <person name="Tsuchiya D."/>
            <person name="Tu H."/>
            <person name="Vos H."/>
            <person name="Wang M."/>
            <person name="Wolf Y.I."/>
            <person name="Yamagata H."/>
            <person name="Yamada T."/>
            <person name="Ye Y."/>
            <person name="Shaw J.R."/>
            <person name="Andrews J."/>
            <person name="Crease T.J."/>
            <person name="Tang H."/>
            <person name="Lucas S.M."/>
            <person name="Robertson H.M."/>
            <person name="Bork P."/>
            <person name="Koonin E.V."/>
            <person name="Zdobnov E.M."/>
            <person name="Grigoriev I.V."/>
            <person name="Lynch M."/>
            <person name="Boore J.L."/>
        </authorList>
    </citation>
    <scope>NUCLEOTIDE SEQUENCE [LARGE SCALE GENOMIC DNA]</scope>
</reference>
<sequence length="271" mass="31493">MKTWVETAVHFVEMSAIVTYGDPFAQLLQKIRTRQSLSFMAVISLMWFCCSQLEFMTVRYKLLVSTIAQKLILLNQQTREFIAPSRSCVVCVDRLHRARDNQDQQRLDQEEEKNGEAKNDDLQCYSITRTMALLYLYYCKFASCLPKPSKTKEFLFASCYTEAPADVFTKTAEYYTEAARYFSAPIYTTTTEAAKYYAVPTCYTKAALSCYVEQLYYTDVPIYYTTTYATPSYNTAAPKYYTEEAAYNYVRCLVYCIDEIKYCPAPNYYQT</sequence>
<accession>E9FX79</accession>
<dbReference type="EMBL" id="GL732526">
    <property type="protein sequence ID" value="EFX88033.1"/>
    <property type="molecule type" value="Genomic_DNA"/>
</dbReference>
<keyword evidence="1" id="KW-1133">Transmembrane helix</keyword>
<keyword evidence="3" id="KW-1185">Reference proteome</keyword>
<dbReference type="Proteomes" id="UP000000305">
    <property type="component" value="Unassembled WGS sequence"/>
</dbReference>
<dbReference type="OrthoDB" id="6404952at2759"/>
<dbReference type="AlphaFoldDB" id="E9FX79"/>
<gene>
    <name evidence="2" type="ORF">DAPPUDRAFT_234700</name>
</gene>
<evidence type="ECO:0000256" key="1">
    <source>
        <dbReference type="SAM" id="Phobius"/>
    </source>
</evidence>
<dbReference type="InParanoid" id="E9FX79"/>
<proteinExistence type="predicted"/>
<organism evidence="2 3">
    <name type="scientific">Daphnia pulex</name>
    <name type="common">Water flea</name>
    <dbReference type="NCBI Taxonomy" id="6669"/>
    <lineage>
        <taxon>Eukaryota</taxon>
        <taxon>Metazoa</taxon>
        <taxon>Ecdysozoa</taxon>
        <taxon>Arthropoda</taxon>
        <taxon>Crustacea</taxon>
        <taxon>Branchiopoda</taxon>
        <taxon>Diplostraca</taxon>
        <taxon>Cladocera</taxon>
        <taxon>Anomopoda</taxon>
        <taxon>Daphniidae</taxon>
        <taxon>Daphnia</taxon>
    </lineage>
</organism>
<evidence type="ECO:0000313" key="3">
    <source>
        <dbReference type="Proteomes" id="UP000000305"/>
    </source>
</evidence>
<keyword evidence="1" id="KW-0472">Membrane</keyword>
<dbReference type="HOGENOM" id="CLU_1027660_0_0_1"/>
<dbReference type="PANTHER" id="PTHR23263:SF124">
    <property type="entry name" value="SMALL PROLINE-RICH PROTEIN 3"/>
    <property type="match status" value="1"/>
</dbReference>
<dbReference type="PANTHER" id="PTHR23263">
    <property type="entry name" value="SMALL PROLINE-RICH PROTEIN"/>
    <property type="match status" value="1"/>
</dbReference>
<evidence type="ECO:0000313" key="2">
    <source>
        <dbReference type="EMBL" id="EFX88033.1"/>
    </source>
</evidence>
<dbReference type="KEGG" id="dpx:DAPPUDRAFT_234700"/>
<protein>
    <submittedName>
        <fullName evidence="2">Uncharacterized protein</fullName>
    </submittedName>
</protein>